<feature type="domain" description="Glycosyltransferase 2-like" evidence="2">
    <location>
        <begin position="15"/>
        <end position="131"/>
    </location>
</feature>
<accession>A0A2S7KTN5</accession>
<evidence type="ECO:0000256" key="1">
    <source>
        <dbReference type="ARBA" id="ARBA00038494"/>
    </source>
</evidence>
<evidence type="ECO:0000259" key="2">
    <source>
        <dbReference type="Pfam" id="PF00535"/>
    </source>
</evidence>
<keyword evidence="4" id="KW-1185">Reference proteome</keyword>
<dbReference type="InterPro" id="IPR001173">
    <property type="entry name" value="Glyco_trans_2-like"/>
</dbReference>
<comment type="similarity">
    <text evidence="1">Belongs to the glycosyltransferase 2 family. WaaE/KdtX subfamily.</text>
</comment>
<dbReference type="Gene3D" id="3.90.550.10">
    <property type="entry name" value="Spore Coat Polysaccharide Biosynthesis Protein SpsA, Chain A"/>
    <property type="match status" value="1"/>
</dbReference>
<dbReference type="PANTHER" id="PTHR43630">
    <property type="entry name" value="POLY-BETA-1,6-N-ACETYL-D-GLUCOSAMINE SYNTHASE"/>
    <property type="match status" value="1"/>
</dbReference>
<gene>
    <name evidence="3" type="ORF">BST85_04490</name>
</gene>
<dbReference type="SUPFAM" id="SSF53448">
    <property type="entry name" value="Nucleotide-diphospho-sugar transferases"/>
    <property type="match status" value="1"/>
</dbReference>
<dbReference type="PANTHER" id="PTHR43630:SF2">
    <property type="entry name" value="GLYCOSYLTRANSFERASE"/>
    <property type="match status" value="1"/>
</dbReference>
<dbReference type="RefSeq" id="WP_104812172.1">
    <property type="nucleotide sequence ID" value="NZ_MQUB01000001.1"/>
</dbReference>
<dbReference type="OrthoDB" id="9815923at2"/>
<protein>
    <submittedName>
        <fullName evidence="3">Glycosyl transferase</fullName>
    </submittedName>
</protein>
<dbReference type="GO" id="GO:0016740">
    <property type="term" value="F:transferase activity"/>
    <property type="evidence" value="ECO:0007669"/>
    <property type="project" value="UniProtKB-KW"/>
</dbReference>
<proteinExistence type="inferred from homology"/>
<dbReference type="Pfam" id="PF00535">
    <property type="entry name" value="Glycos_transf_2"/>
    <property type="match status" value="1"/>
</dbReference>
<keyword evidence="3" id="KW-0808">Transferase</keyword>
<sequence length="283" mass="33409">MTKFNNGSKKNTLGVVAIAYNEEIDLPGFLSHLTAWVDEIVIVDDGSTDRTGEIAHTYGDKVKFLISPREEGQYYSDQRNKGIAASESQWLLHMDIDERVPPELSREIIQAIQRKDKDAYRFRRLNYFMHRPMKGGGWSDWNLVHLCKRKYLRFGGMYHETIDLQIPDSRIGQLNKKMYHFNDSSYNERLRKSLTYQEEVIKHLRERGVRVGLWNMIYALCREFGVKYFYKRGFQDGTTGFISAFHSSFAMFKAYALLWEEQNRVTRAQLEKEMESEWNRNNN</sequence>
<organism evidence="3 4">
    <name type="scientific">Aureitalea marina</name>
    <dbReference type="NCBI Taxonomy" id="930804"/>
    <lineage>
        <taxon>Bacteria</taxon>
        <taxon>Pseudomonadati</taxon>
        <taxon>Bacteroidota</taxon>
        <taxon>Flavobacteriia</taxon>
        <taxon>Flavobacteriales</taxon>
        <taxon>Flavobacteriaceae</taxon>
        <taxon>Aureitalea</taxon>
    </lineage>
</organism>
<comment type="caution">
    <text evidence="3">The sequence shown here is derived from an EMBL/GenBank/DDBJ whole genome shotgun (WGS) entry which is preliminary data.</text>
</comment>
<dbReference type="InterPro" id="IPR029044">
    <property type="entry name" value="Nucleotide-diphossugar_trans"/>
</dbReference>
<evidence type="ECO:0000313" key="4">
    <source>
        <dbReference type="Proteomes" id="UP000239800"/>
    </source>
</evidence>
<dbReference type="EMBL" id="MQUB01000001">
    <property type="protein sequence ID" value="PQB05956.1"/>
    <property type="molecule type" value="Genomic_DNA"/>
</dbReference>
<dbReference type="AlphaFoldDB" id="A0A2S7KTN5"/>
<dbReference type="CDD" id="cd02511">
    <property type="entry name" value="Beta4Glucosyltransferase"/>
    <property type="match status" value="1"/>
</dbReference>
<name>A0A2S7KTN5_9FLAO</name>
<evidence type="ECO:0000313" key="3">
    <source>
        <dbReference type="EMBL" id="PQB05956.1"/>
    </source>
</evidence>
<dbReference type="Proteomes" id="UP000239800">
    <property type="component" value="Unassembled WGS sequence"/>
</dbReference>
<reference evidence="3 4" key="1">
    <citation type="submission" date="2016-11" db="EMBL/GenBank/DDBJ databases">
        <title>Trade-off between light-utilization and light-protection in marine flavobacteria.</title>
        <authorList>
            <person name="Kumagai Y."/>
        </authorList>
    </citation>
    <scope>NUCLEOTIDE SEQUENCE [LARGE SCALE GENOMIC DNA]</scope>
    <source>
        <strain evidence="3 4">NBRC 107741</strain>
    </source>
</reference>